<evidence type="ECO:0000256" key="4">
    <source>
        <dbReference type="ARBA" id="ARBA00023186"/>
    </source>
</evidence>
<evidence type="ECO:0000313" key="6">
    <source>
        <dbReference type="EMBL" id="CAH0992906.1"/>
    </source>
</evidence>
<dbReference type="InterPro" id="IPR000397">
    <property type="entry name" value="Heat_shock_Hsp33"/>
</dbReference>
<keyword evidence="2" id="KW-0862">Zinc</keyword>
<keyword evidence="1" id="KW-0963">Cytoplasm</keyword>
<keyword evidence="7" id="KW-1185">Reference proteome</keyword>
<evidence type="ECO:0000256" key="1">
    <source>
        <dbReference type="ARBA" id="ARBA00022490"/>
    </source>
</evidence>
<organism evidence="6 7">
    <name type="scientific">Sinobacterium norvegicum</name>
    <dbReference type="NCBI Taxonomy" id="1641715"/>
    <lineage>
        <taxon>Bacteria</taxon>
        <taxon>Pseudomonadati</taxon>
        <taxon>Pseudomonadota</taxon>
        <taxon>Gammaproteobacteria</taxon>
        <taxon>Cellvibrionales</taxon>
        <taxon>Spongiibacteraceae</taxon>
        <taxon>Sinobacterium</taxon>
    </lineage>
</organism>
<sequence length="287" mass="31892">MSDFSQRFIFQDTDIRGEVVSVEDSYRQILANHSYPAVVESLLGEFISAAVLLGSTIKFDGSLSMQVKSEGEIPLLMVEITHDGDVRAIARNCSEAVSDDFQVLLANGTLAITIEPKNGQRYQGIVPLEGENLSACLVHYFAQSEQLKTSIHLAANGQRSCGVLIQQLPVDKTPDADEREQQWQHILTLIDTVKRSELLELDSNEMLYRLFHEENTQLFTPAPIQFNCSCSIERVKNAVATIGEEEARSVLAESGVIEMNCDFCNTNYQLGCADVDDVFTKNDPTIH</sequence>
<evidence type="ECO:0000256" key="2">
    <source>
        <dbReference type="ARBA" id="ARBA00022833"/>
    </source>
</evidence>
<protein>
    <submittedName>
        <fullName evidence="6">33 kDa chaperonin</fullName>
    </submittedName>
</protein>
<dbReference type="PIRSF" id="PIRSF005261">
    <property type="entry name" value="Heat_shock_Hsp33"/>
    <property type="match status" value="1"/>
</dbReference>
<gene>
    <name evidence="6" type="primary">hslO</name>
    <name evidence="6" type="ORF">SIN8267_03045</name>
</gene>
<keyword evidence="3" id="KW-1015">Disulfide bond</keyword>
<dbReference type="InterPro" id="IPR016153">
    <property type="entry name" value="Heat_shock_Hsp33_N"/>
</dbReference>
<dbReference type="CDD" id="cd00498">
    <property type="entry name" value="Hsp33"/>
    <property type="match status" value="1"/>
</dbReference>
<keyword evidence="5" id="KW-0676">Redox-active center</keyword>
<proteinExistence type="predicted"/>
<keyword evidence="4" id="KW-0143">Chaperone</keyword>
<dbReference type="Gene3D" id="1.10.287.480">
    <property type="entry name" value="helix hairpin bin"/>
    <property type="match status" value="1"/>
</dbReference>
<dbReference type="SUPFAM" id="SSF118352">
    <property type="entry name" value="HSP33 redox switch-like"/>
    <property type="match status" value="1"/>
</dbReference>
<evidence type="ECO:0000313" key="7">
    <source>
        <dbReference type="Proteomes" id="UP000838100"/>
    </source>
</evidence>
<name>A0ABN8ERL2_9GAMM</name>
<dbReference type="EMBL" id="CAKLPX010000004">
    <property type="protein sequence ID" value="CAH0992906.1"/>
    <property type="molecule type" value="Genomic_DNA"/>
</dbReference>
<dbReference type="NCBIfam" id="NF001033">
    <property type="entry name" value="PRK00114.1"/>
    <property type="match status" value="1"/>
</dbReference>
<dbReference type="Gene3D" id="3.55.30.10">
    <property type="entry name" value="Hsp33 domain"/>
    <property type="match status" value="1"/>
</dbReference>
<evidence type="ECO:0000256" key="3">
    <source>
        <dbReference type="ARBA" id="ARBA00023157"/>
    </source>
</evidence>
<comment type="caution">
    <text evidence="6">The sequence shown here is derived from an EMBL/GenBank/DDBJ whole genome shotgun (WGS) entry which is preliminary data.</text>
</comment>
<dbReference type="InterPro" id="IPR023212">
    <property type="entry name" value="Hsp33_helix_hairpin_bin_dom_sf"/>
</dbReference>
<dbReference type="RefSeq" id="WP_237445593.1">
    <property type="nucleotide sequence ID" value="NZ_CAKLPX010000004.1"/>
</dbReference>
<dbReference type="Pfam" id="PF01430">
    <property type="entry name" value="HSP33"/>
    <property type="match status" value="1"/>
</dbReference>
<reference evidence="6" key="1">
    <citation type="submission" date="2021-12" db="EMBL/GenBank/DDBJ databases">
        <authorList>
            <person name="Rodrigo-Torres L."/>
            <person name="Arahal R. D."/>
            <person name="Lucena T."/>
        </authorList>
    </citation>
    <scope>NUCLEOTIDE SEQUENCE</scope>
    <source>
        <strain evidence="6">CECT 8267</strain>
    </source>
</reference>
<evidence type="ECO:0000256" key="5">
    <source>
        <dbReference type="ARBA" id="ARBA00023284"/>
    </source>
</evidence>
<dbReference type="PANTHER" id="PTHR30111">
    <property type="entry name" value="33 KDA CHAPERONIN"/>
    <property type="match status" value="1"/>
</dbReference>
<accession>A0ABN8ERL2</accession>
<dbReference type="Proteomes" id="UP000838100">
    <property type="component" value="Unassembled WGS sequence"/>
</dbReference>
<dbReference type="SUPFAM" id="SSF64397">
    <property type="entry name" value="Hsp33 domain"/>
    <property type="match status" value="1"/>
</dbReference>
<dbReference type="Gene3D" id="3.90.1280.10">
    <property type="entry name" value="HSP33 redox switch-like"/>
    <property type="match status" value="1"/>
</dbReference>
<dbReference type="PANTHER" id="PTHR30111:SF1">
    <property type="entry name" value="33 KDA CHAPERONIN"/>
    <property type="match status" value="1"/>
</dbReference>
<dbReference type="InterPro" id="IPR016154">
    <property type="entry name" value="Heat_shock_Hsp33_C"/>
</dbReference>